<dbReference type="Gene3D" id="3.40.50.150">
    <property type="entry name" value="Vaccinia Virus protein VP39"/>
    <property type="match status" value="1"/>
</dbReference>
<dbReference type="GO" id="GO:0032259">
    <property type="term" value="P:methylation"/>
    <property type="evidence" value="ECO:0007669"/>
    <property type="project" value="UniProtKB-KW"/>
</dbReference>
<keyword evidence="5" id="KW-1185">Reference proteome</keyword>
<organism evidence="4 5">
    <name type="scientific">Paramylibacter ulvae</name>
    <dbReference type="NCBI Taxonomy" id="1651968"/>
    <lineage>
        <taxon>Bacteria</taxon>
        <taxon>Pseudomonadati</taxon>
        <taxon>Pseudomonadota</taxon>
        <taxon>Alphaproteobacteria</taxon>
        <taxon>Rhodobacterales</taxon>
        <taxon>Paracoccaceae</taxon>
        <taxon>Paramylibacter</taxon>
    </lineage>
</organism>
<dbReference type="InterPro" id="IPR029063">
    <property type="entry name" value="SAM-dependent_MTases_sf"/>
</dbReference>
<name>A0ABQ3D417_9RHOB</name>
<proteinExistence type="predicted"/>
<dbReference type="InterPro" id="IPR041698">
    <property type="entry name" value="Methyltransf_25"/>
</dbReference>
<dbReference type="PANTHER" id="PTHR43861:SF1">
    <property type="entry name" value="TRANS-ACONITATE 2-METHYLTRANSFERASE"/>
    <property type="match status" value="1"/>
</dbReference>
<dbReference type="GO" id="GO:0008168">
    <property type="term" value="F:methyltransferase activity"/>
    <property type="evidence" value="ECO:0007669"/>
    <property type="project" value="UniProtKB-KW"/>
</dbReference>
<dbReference type="EMBL" id="BMZF01000006">
    <property type="protein sequence ID" value="GHA56659.1"/>
    <property type="molecule type" value="Genomic_DNA"/>
</dbReference>
<feature type="domain" description="Methyltransferase" evidence="3">
    <location>
        <begin position="43"/>
        <end position="130"/>
    </location>
</feature>
<dbReference type="PANTHER" id="PTHR43861">
    <property type="entry name" value="TRANS-ACONITATE 2-METHYLTRANSFERASE-RELATED"/>
    <property type="match status" value="1"/>
</dbReference>
<keyword evidence="1 4" id="KW-0489">Methyltransferase</keyword>
<dbReference type="RefSeq" id="WP_189640874.1">
    <property type="nucleotide sequence ID" value="NZ_BMZF01000006.1"/>
</dbReference>
<comment type="caution">
    <text evidence="4">The sequence shown here is derived from an EMBL/GenBank/DDBJ whole genome shotgun (WGS) entry which is preliminary data.</text>
</comment>
<keyword evidence="2" id="KW-0808">Transferase</keyword>
<dbReference type="Pfam" id="PF13649">
    <property type="entry name" value="Methyltransf_25"/>
    <property type="match status" value="1"/>
</dbReference>
<dbReference type="Proteomes" id="UP000634455">
    <property type="component" value="Unassembled WGS sequence"/>
</dbReference>
<sequence length="196" mass="21230">MTDLETIQTYDQTAEQYQNLLTRHKPDADLTNFINAIPAGGHVLDLGCGPGNSGAFMAQSGLIVDATDASSEMVALAKKSYGLNAVQQEFHQLSAIKKYDGIWANFSLLHATKSEMPELLGKIHTALKPNAILHLGLLIGTGEQRESLGRFYAYYQTDEVNSLLVAANFTPTHLRTGVSTGMSGTEKPFMIVTARA</sequence>
<reference evidence="5" key="1">
    <citation type="journal article" date="2019" name="Int. J. Syst. Evol. Microbiol.">
        <title>The Global Catalogue of Microorganisms (GCM) 10K type strain sequencing project: providing services to taxonomists for standard genome sequencing and annotation.</title>
        <authorList>
            <consortium name="The Broad Institute Genomics Platform"/>
            <consortium name="The Broad Institute Genome Sequencing Center for Infectious Disease"/>
            <person name="Wu L."/>
            <person name="Ma J."/>
        </authorList>
    </citation>
    <scope>NUCLEOTIDE SEQUENCE [LARGE SCALE GENOMIC DNA]</scope>
    <source>
        <strain evidence="5">KCTC 32465</strain>
    </source>
</reference>
<dbReference type="CDD" id="cd02440">
    <property type="entry name" value="AdoMet_MTases"/>
    <property type="match status" value="1"/>
</dbReference>
<dbReference type="SUPFAM" id="SSF53335">
    <property type="entry name" value="S-adenosyl-L-methionine-dependent methyltransferases"/>
    <property type="match status" value="1"/>
</dbReference>
<evidence type="ECO:0000259" key="3">
    <source>
        <dbReference type="Pfam" id="PF13649"/>
    </source>
</evidence>
<evidence type="ECO:0000313" key="4">
    <source>
        <dbReference type="EMBL" id="GHA56659.1"/>
    </source>
</evidence>
<evidence type="ECO:0000256" key="1">
    <source>
        <dbReference type="ARBA" id="ARBA00022603"/>
    </source>
</evidence>
<gene>
    <name evidence="4" type="ORF">GCM10008927_23090</name>
</gene>
<accession>A0ABQ3D417</accession>
<evidence type="ECO:0000313" key="5">
    <source>
        <dbReference type="Proteomes" id="UP000634455"/>
    </source>
</evidence>
<protein>
    <submittedName>
        <fullName evidence="4">Methyltransferase</fullName>
    </submittedName>
</protein>
<evidence type="ECO:0000256" key="2">
    <source>
        <dbReference type="ARBA" id="ARBA00022679"/>
    </source>
</evidence>